<dbReference type="Proteomes" id="UP000095283">
    <property type="component" value="Unplaced"/>
</dbReference>
<feature type="signal peptide" evidence="1">
    <location>
        <begin position="1"/>
        <end position="21"/>
    </location>
</feature>
<dbReference type="AlphaFoldDB" id="A0A1I7WMY4"/>
<evidence type="ECO:0000256" key="1">
    <source>
        <dbReference type="SAM" id="SignalP"/>
    </source>
</evidence>
<evidence type="ECO:0000313" key="3">
    <source>
        <dbReference type="WBParaSite" id="Hba_06489"/>
    </source>
</evidence>
<reference evidence="3" key="1">
    <citation type="submission" date="2016-11" db="UniProtKB">
        <authorList>
            <consortium name="WormBaseParasite"/>
        </authorList>
    </citation>
    <scope>IDENTIFICATION</scope>
</reference>
<dbReference type="WBParaSite" id="Hba_06489">
    <property type="protein sequence ID" value="Hba_06489"/>
    <property type="gene ID" value="Hba_06489"/>
</dbReference>
<keyword evidence="1" id="KW-0732">Signal</keyword>
<name>A0A1I7WMY4_HETBA</name>
<protein>
    <submittedName>
        <fullName evidence="3">Hypotheticial protein</fullName>
    </submittedName>
</protein>
<accession>A0A1I7WMY4</accession>
<evidence type="ECO:0000313" key="2">
    <source>
        <dbReference type="Proteomes" id="UP000095283"/>
    </source>
</evidence>
<keyword evidence="2" id="KW-1185">Reference proteome</keyword>
<sequence length="88" mass="10582">MYRRELFIFFVLTYFTIGTYCSDAYNNEDDSIMPVKRYINFNLMRSYVSPQKSDSFEARPIILETRQSRNKLDCILNLRSFELCRSLL</sequence>
<organism evidence="2 3">
    <name type="scientific">Heterorhabditis bacteriophora</name>
    <name type="common">Entomopathogenic nematode worm</name>
    <dbReference type="NCBI Taxonomy" id="37862"/>
    <lineage>
        <taxon>Eukaryota</taxon>
        <taxon>Metazoa</taxon>
        <taxon>Ecdysozoa</taxon>
        <taxon>Nematoda</taxon>
        <taxon>Chromadorea</taxon>
        <taxon>Rhabditida</taxon>
        <taxon>Rhabditina</taxon>
        <taxon>Rhabditomorpha</taxon>
        <taxon>Strongyloidea</taxon>
        <taxon>Heterorhabditidae</taxon>
        <taxon>Heterorhabditis</taxon>
    </lineage>
</organism>
<feature type="chain" id="PRO_5009310712" evidence="1">
    <location>
        <begin position="22"/>
        <end position="88"/>
    </location>
</feature>
<proteinExistence type="predicted"/>